<keyword evidence="2" id="KW-1185">Reference proteome</keyword>
<name>A0A3M7RQM4_BRAPC</name>
<organism evidence="1 2">
    <name type="scientific">Brachionus plicatilis</name>
    <name type="common">Marine rotifer</name>
    <name type="synonym">Brachionus muelleri</name>
    <dbReference type="NCBI Taxonomy" id="10195"/>
    <lineage>
        <taxon>Eukaryota</taxon>
        <taxon>Metazoa</taxon>
        <taxon>Spiralia</taxon>
        <taxon>Gnathifera</taxon>
        <taxon>Rotifera</taxon>
        <taxon>Eurotatoria</taxon>
        <taxon>Monogononta</taxon>
        <taxon>Pseudotrocha</taxon>
        <taxon>Ploima</taxon>
        <taxon>Brachionidae</taxon>
        <taxon>Brachionus</taxon>
    </lineage>
</organism>
<protein>
    <submittedName>
        <fullName evidence="1">Uncharacterized protein</fullName>
    </submittedName>
</protein>
<dbReference type="EMBL" id="REGN01002893">
    <property type="protein sequence ID" value="RNA25635.1"/>
    <property type="molecule type" value="Genomic_DNA"/>
</dbReference>
<dbReference type="AlphaFoldDB" id="A0A3M7RQM4"/>
<evidence type="ECO:0000313" key="2">
    <source>
        <dbReference type="Proteomes" id="UP000276133"/>
    </source>
</evidence>
<dbReference type="Proteomes" id="UP000276133">
    <property type="component" value="Unassembled WGS sequence"/>
</dbReference>
<proteinExistence type="predicted"/>
<accession>A0A3M7RQM4</accession>
<gene>
    <name evidence="1" type="ORF">BpHYR1_012332</name>
</gene>
<comment type="caution">
    <text evidence="1">The sequence shown here is derived from an EMBL/GenBank/DDBJ whole genome shotgun (WGS) entry which is preliminary data.</text>
</comment>
<sequence length="67" mass="7798">MSIFLVASLYCLQLGHFHLDSPLMFSLLKNKLHKKLNFYTTTNHLIQEAIFNNVLLKKIKKSDFSNS</sequence>
<reference evidence="1 2" key="1">
    <citation type="journal article" date="2018" name="Sci. Rep.">
        <title>Genomic signatures of local adaptation to the degree of environmental predictability in rotifers.</title>
        <authorList>
            <person name="Franch-Gras L."/>
            <person name="Hahn C."/>
            <person name="Garcia-Roger E.M."/>
            <person name="Carmona M.J."/>
            <person name="Serra M."/>
            <person name="Gomez A."/>
        </authorList>
    </citation>
    <scope>NUCLEOTIDE SEQUENCE [LARGE SCALE GENOMIC DNA]</scope>
    <source>
        <strain evidence="1">HYR1</strain>
    </source>
</reference>
<evidence type="ECO:0000313" key="1">
    <source>
        <dbReference type="EMBL" id="RNA25635.1"/>
    </source>
</evidence>